<evidence type="ECO:0000313" key="2">
    <source>
        <dbReference type="Proteomes" id="UP000050792"/>
    </source>
</evidence>
<protein>
    <submittedName>
        <fullName evidence="3">Uncharacterized protein</fullName>
    </submittedName>
</protein>
<dbReference type="AlphaFoldDB" id="A0AA85EK44"/>
<accession>A0AA85EK44</accession>
<keyword evidence="2" id="KW-1185">Reference proteome</keyword>
<dbReference type="Proteomes" id="UP000050792">
    <property type="component" value="Unassembled WGS sequence"/>
</dbReference>
<dbReference type="PANTHER" id="PTHR12444">
    <property type="entry name" value="PROTEIN EFR3 HOMOLOG CMP44E"/>
    <property type="match status" value="1"/>
</dbReference>
<dbReference type="GO" id="GO:0072659">
    <property type="term" value="P:protein localization to plasma membrane"/>
    <property type="evidence" value="ECO:0007669"/>
    <property type="project" value="TreeGrafter"/>
</dbReference>
<dbReference type="InterPro" id="IPR049152">
    <property type="entry name" value="EFR3-like_ARM"/>
</dbReference>
<dbReference type="InterPro" id="IPR016024">
    <property type="entry name" value="ARM-type_fold"/>
</dbReference>
<dbReference type="PANTHER" id="PTHR12444:SF8">
    <property type="entry name" value="PROTEIN EFR3 HOMOLOG CMP44E"/>
    <property type="match status" value="1"/>
</dbReference>
<dbReference type="WBParaSite" id="SRDH1_11210.3">
    <property type="protein sequence ID" value="SRDH1_11210.3"/>
    <property type="gene ID" value="SRDH1_11210"/>
</dbReference>
<organism evidence="2 3">
    <name type="scientific">Schistosoma rodhaini</name>
    <dbReference type="NCBI Taxonomy" id="6188"/>
    <lineage>
        <taxon>Eukaryota</taxon>
        <taxon>Metazoa</taxon>
        <taxon>Spiralia</taxon>
        <taxon>Lophotrochozoa</taxon>
        <taxon>Platyhelminthes</taxon>
        <taxon>Trematoda</taxon>
        <taxon>Digenea</taxon>
        <taxon>Strigeidida</taxon>
        <taxon>Schistosomatoidea</taxon>
        <taxon>Schistosomatidae</taxon>
        <taxon>Schistosoma</taxon>
    </lineage>
</organism>
<evidence type="ECO:0000256" key="1">
    <source>
        <dbReference type="ARBA" id="ARBA00010216"/>
    </source>
</evidence>
<evidence type="ECO:0000313" key="3">
    <source>
        <dbReference type="WBParaSite" id="SRDH1_11210.3"/>
    </source>
</evidence>
<reference evidence="3" key="2">
    <citation type="submission" date="2023-11" db="UniProtKB">
        <authorList>
            <consortium name="WormBaseParasite"/>
        </authorList>
    </citation>
    <scope>IDENTIFICATION</scope>
</reference>
<dbReference type="InterPro" id="IPR051851">
    <property type="entry name" value="EFR3_Homologs"/>
</dbReference>
<dbReference type="SUPFAM" id="SSF48371">
    <property type="entry name" value="ARM repeat"/>
    <property type="match status" value="1"/>
</dbReference>
<sequence length="933" mass="105216">MLCVRSTCFKCGPCRPKWMKMVDNLYSGSPQDTNNHNKLIHYCLHQPDKLDRIAKYLHLRLSQDLSRRYDQNIAISVKAIDKLIQVCHGHRLVLAISFLKMIQLLLETNRVDLQIVASKSFVEFSKIDDDSPNYHKECNEILDHFAAMAHASLPNPQERNAVRVAGIQGIQGVVRKMASDQLILEVHESNMDKIVPPLLFNMCDKSEMDSSSNESQCDPSQEAVYVFEDIVRQASYTNIKPVVTSILTHLDNHKLWDPCDFPLLIFQYLLDSLKTTQVAHSLVKQLVAHLSLHESDFTLSERTSLVQVIGLVVISLAKGAIGPDVFHNFKSLLQILKASIDKTSQISDPDQPSFNDSNRKLSGERQFQEAIINTIAEFAKNLPDTQKIEILKFILNFEPMVNYHPEYGDRPKPLIMVLLQTMLTVATQYKTVAISNALNSDFLNLLLRGVAIDPDPVIRIIVQKILHTLIDRHGNTEQLLTVRIYGENGLSNYFILEKPERQDILFMKKTGVLFIENIYHQLLDPSNKVDNLEYLSCTVGLVALEMGAEQVITELFRLILAVQTKIIDENTYMPLTHRCALHALLASTITLLVQLINLQSLSEHIYTVIQRRRDIAPWLLPSVAFNRTNTVDSYPTEFEINDDLLFSSDKITESLVNTGYDTAVLSIPYNPIYLRLYDGKSPDPLIDGNIYPRVSGNEHFTNQSIYYGTVDDKNSSIANSTSGARMNSTYLDGTMLCRESSLVESGTCVAQSGSSFSLTDSLYSVADSTNMVDEYLSFKNMRKIINVFFKGDGEEIQKPPKFVEEDRLLGGCFNSVEFNEICAQQREKAHSVRAHMAEVFDDISSCDFYLHDMSPPILNGLKKLQGRENFNPSSVNDTVNNKFNSEQFNPNISLPIGGGNRLGDGSGAIKLSKKLTKSSQAVWEREFGSLFFV</sequence>
<name>A0AA85EK44_9TREM</name>
<reference evidence="2" key="1">
    <citation type="submission" date="2022-06" db="EMBL/GenBank/DDBJ databases">
        <authorList>
            <person name="Berger JAMES D."/>
            <person name="Berger JAMES D."/>
        </authorList>
    </citation>
    <scope>NUCLEOTIDE SEQUENCE [LARGE SCALE GENOMIC DNA]</scope>
</reference>
<comment type="similarity">
    <text evidence="1">Belongs to the EFR3 family.</text>
</comment>
<dbReference type="Pfam" id="PF21052">
    <property type="entry name" value="EFR3_ARM"/>
    <property type="match status" value="1"/>
</dbReference>
<dbReference type="GO" id="GO:0005886">
    <property type="term" value="C:plasma membrane"/>
    <property type="evidence" value="ECO:0007669"/>
    <property type="project" value="TreeGrafter"/>
</dbReference>
<proteinExistence type="inferred from homology"/>